<dbReference type="Gene3D" id="3.40.50.2300">
    <property type="match status" value="2"/>
</dbReference>
<dbReference type="Pfam" id="PF12833">
    <property type="entry name" value="HTH_18"/>
    <property type="match status" value="1"/>
</dbReference>
<keyword evidence="2" id="KW-0238">DNA-binding</keyword>
<evidence type="ECO:0000259" key="4">
    <source>
        <dbReference type="PROSITE" id="PS01124"/>
    </source>
</evidence>
<dbReference type="SMART" id="SM00342">
    <property type="entry name" value="HTH_ARAC"/>
    <property type="match status" value="1"/>
</dbReference>
<feature type="domain" description="HTH araC/xylS-type" evidence="4">
    <location>
        <begin position="277"/>
        <end position="375"/>
    </location>
</feature>
<dbReference type="SUPFAM" id="SSF53822">
    <property type="entry name" value="Periplasmic binding protein-like I"/>
    <property type="match status" value="1"/>
</dbReference>
<evidence type="ECO:0000313" key="6">
    <source>
        <dbReference type="Proteomes" id="UP001214250"/>
    </source>
</evidence>
<dbReference type="RefSeq" id="WP_274149168.1">
    <property type="nucleotide sequence ID" value="NZ_CP117811.1"/>
</dbReference>
<evidence type="ECO:0000256" key="1">
    <source>
        <dbReference type="ARBA" id="ARBA00023015"/>
    </source>
</evidence>
<sequence>MAKKRIALAFPMGSSHLEKTAYGIRQYCNSESDKWKLITNPETHILKLSDIQQNSVDGIIAMLRNQEDLDWASKLSTPIINISGTLTHSIHPRVCPDFFSMGKLAADHFFERGFTNFAFFGLSSTHFSKQMFMGYKQQIEQRNQAIDCLEVPFGADFFNNDEQVLQFLKDLPLPCAILAAHDPRAQMLIQACEELNLKVPEDIAILGSNNDTVSCEFSSPPLSSIERDDQKIGFEAAKALDMLMRGEACQQDLLIQPLGIQERKSTEIFTPKHPEIKIALDFIEQQFTQSLNVQMICDHLGRSRRWLEYAFREELQQSPKHFINERRLKKALHLLESSPSFNLSQVAHSSGFSNIDQMNQLFIKKHGKRAIFFKN</sequence>
<keyword evidence="3" id="KW-0804">Transcription</keyword>
<keyword evidence="1" id="KW-0805">Transcription regulation</keyword>
<dbReference type="EMBL" id="CP117811">
    <property type="protein sequence ID" value="WDE95533.1"/>
    <property type="molecule type" value="Genomic_DNA"/>
</dbReference>
<name>A0ABY7VTS4_9BACT</name>
<accession>A0ABY7VTS4</accession>
<dbReference type="PROSITE" id="PS01124">
    <property type="entry name" value="HTH_ARAC_FAMILY_2"/>
    <property type="match status" value="1"/>
</dbReference>
<reference evidence="5 6" key="1">
    <citation type="submission" date="2023-02" db="EMBL/GenBank/DDBJ databases">
        <title>Genome sequence of Lentisphaera profundi SAORIC-696.</title>
        <authorList>
            <person name="Kim e."/>
            <person name="Cho J.-C."/>
            <person name="Choi A."/>
            <person name="Kang I."/>
        </authorList>
    </citation>
    <scope>NUCLEOTIDE SEQUENCE [LARGE SCALE GENOMIC DNA]</scope>
    <source>
        <strain evidence="5 6">SAORIC-696</strain>
    </source>
</reference>
<dbReference type="CDD" id="cd01543">
    <property type="entry name" value="PBP1_XylR"/>
    <property type="match status" value="1"/>
</dbReference>
<dbReference type="InterPro" id="IPR046335">
    <property type="entry name" value="LacI/GalR-like_sensor"/>
</dbReference>
<keyword evidence="6" id="KW-1185">Reference proteome</keyword>
<evidence type="ECO:0000313" key="5">
    <source>
        <dbReference type="EMBL" id="WDE95533.1"/>
    </source>
</evidence>
<dbReference type="Gene3D" id="1.10.10.60">
    <property type="entry name" value="Homeodomain-like"/>
    <property type="match status" value="1"/>
</dbReference>
<evidence type="ECO:0000256" key="3">
    <source>
        <dbReference type="ARBA" id="ARBA00023163"/>
    </source>
</evidence>
<dbReference type="PANTHER" id="PTHR30146">
    <property type="entry name" value="LACI-RELATED TRANSCRIPTIONAL REPRESSOR"/>
    <property type="match status" value="1"/>
</dbReference>
<dbReference type="InterPro" id="IPR018060">
    <property type="entry name" value="HTH_AraC"/>
</dbReference>
<dbReference type="PANTHER" id="PTHR30146:SF24">
    <property type="entry name" value="XYLOSE OPERON REGULATORY PROTEIN"/>
    <property type="match status" value="1"/>
</dbReference>
<proteinExistence type="predicted"/>
<dbReference type="Proteomes" id="UP001214250">
    <property type="component" value="Chromosome 1"/>
</dbReference>
<protein>
    <submittedName>
        <fullName evidence="5">Substrate-binding domain-containing protein</fullName>
    </submittedName>
</protein>
<gene>
    <name evidence="5" type="ORF">PQO03_07350</name>
</gene>
<evidence type="ECO:0000256" key="2">
    <source>
        <dbReference type="ARBA" id="ARBA00023125"/>
    </source>
</evidence>
<dbReference type="InterPro" id="IPR028082">
    <property type="entry name" value="Peripla_BP_I"/>
</dbReference>
<organism evidence="5 6">
    <name type="scientific">Lentisphaera profundi</name>
    <dbReference type="NCBI Taxonomy" id="1658616"/>
    <lineage>
        <taxon>Bacteria</taxon>
        <taxon>Pseudomonadati</taxon>
        <taxon>Lentisphaerota</taxon>
        <taxon>Lentisphaeria</taxon>
        <taxon>Lentisphaerales</taxon>
        <taxon>Lentisphaeraceae</taxon>
        <taxon>Lentisphaera</taxon>
    </lineage>
</organism>
<dbReference type="Pfam" id="PF13377">
    <property type="entry name" value="Peripla_BP_3"/>
    <property type="match status" value="1"/>
</dbReference>